<dbReference type="RefSeq" id="WP_344424452.1">
    <property type="nucleotide sequence ID" value="NZ_BAAANN010000023.1"/>
</dbReference>
<evidence type="ECO:0000256" key="3">
    <source>
        <dbReference type="ARBA" id="ARBA00023163"/>
    </source>
</evidence>
<dbReference type="Pfam" id="PF00440">
    <property type="entry name" value="TetR_N"/>
    <property type="match status" value="1"/>
</dbReference>
<dbReference type="PANTHER" id="PTHR30055:SF148">
    <property type="entry name" value="TETR-FAMILY TRANSCRIPTIONAL REGULATOR"/>
    <property type="match status" value="1"/>
</dbReference>
<dbReference type="Pfam" id="PF16859">
    <property type="entry name" value="TetR_C_11"/>
    <property type="match status" value="1"/>
</dbReference>
<name>A0ABN2RNM1_9PSEU</name>
<keyword evidence="2 4" id="KW-0238">DNA-binding</keyword>
<evidence type="ECO:0000256" key="2">
    <source>
        <dbReference type="ARBA" id="ARBA00023125"/>
    </source>
</evidence>
<dbReference type="EMBL" id="BAAANN010000023">
    <property type="protein sequence ID" value="GAA1972170.1"/>
    <property type="molecule type" value="Genomic_DNA"/>
</dbReference>
<feature type="region of interest" description="Disordered" evidence="5">
    <location>
        <begin position="1"/>
        <end position="20"/>
    </location>
</feature>
<accession>A0ABN2RNM1</accession>
<dbReference type="InterPro" id="IPR050109">
    <property type="entry name" value="HTH-type_TetR-like_transc_reg"/>
</dbReference>
<gene>
    <name evidence="7" type="ORF">GCM10009754_53330</name>
</gene>
<organism evidence="7 8">
    <name type="scientific">Amycolatopsis minnesotensis</name>
    <dbReference type="NCBI Taxonomy" id="337894"/>
    <lineage>
        <taxon>Bacteria</taxon>
        <taxon>Bacillati</taxon>
        <taxon>Actinomycetota</taxon>
        <taxon>Actinomycetes</taxon>
        <taxon>Pseudonocardiales</taxon>
        <taxon>Pseudonocardiaceae</taxon>
        <taxon>Amycolatopsis</taxon>
    </lineage>
</organism>
<proteinExistence type="predicted"/>
<evidence type="ECO:0000313" key="8">
    <source>
        <dbReference type="Proteomes" id="UP001501116"/>
    </source>
</evidence>
<dbReference type="InterPro" id="IPR001647">
    <property type="entry name" value="HTH_TetR"/>
</dbReference>
<comment type="caution">
    <text evidence="7">The sequence shown here is derived from an EMBL/GenBank/DDBJ whole genome shotgun (WGS) entry which is preliminary data.</text>
</comment>
<evidence type="ECO:0000256" key="4">
    <source>
        <dbReference type="PROSITE-ProRule" id="PRU00335"/>
    </source>
</evidence>
<feature type="DNA-binding region" description="H-T-H motif" evidence="4">
    <location>
        <begin position="42"/>
        <end position="61"/>
    </location>
</feature>
<dbReference type="InterPro" id="IPR011075">
    <property type="entry name" value="TetR_C"/>
</dbReference>
<keyword evidence="3" id="KW-0804">Transcription</keyword>
<dbReference type="PANTHER" id="PTHR30055">
    <property type="entry name" value="HTH-TYPE TRANSCRIPTIONAL REGULATOR RUTR"/>
    <property type="match status" value="1"/>
</dbReference>
<evidence type="ECO:0000313" key="7">
    <source>
        <dbReference type="EMBL" id="GAA1972170.1"/>
    </source>
</evidence>
<dbReference type="Gene3D" id="1.10.10.60">
    <property type="entry name" value="Homeodomain-like"/>
    <property type="match status" value="1"/>
</dbReference>
<sequence>MGLDDDTRAARPPGRPRNARADEAILTAAIDLLLERGVSQVSVEQVARLAGVTRATVYRRFPNLTALLVGAIEWEYRDADDAAPDWPDVEAMVASWAAQLGSPRDRKLMRRLYATVDDYPELLQAYADARGHRGAESVRATLDRARRDGRLPSHVDPVVLQQILGGAALLYVSVHPDTSGEDAIEAYFTDVLRQAGYRPAAAHEGVQDDD</sequence>
<keyword evidence="8" id="KW-1185">Reference proteome</keyword>
<evidence type="ECO:0000256" key="5">
    <source>
        <dbReference type="SAM" id="MobiDB-lite"/>
    </source>
</evidence>
<dbReference type="InterPro" id="IPR036271">
    <property type="entry name" value="Tet_transcr_reg_TetR-rel_C_sf"/>
</dbReference>
<evidence type="ECO:0000256" key="1">
    <source>
        <dbReference type="ARBA" id="ARBA00023015"/>
    </source>
</evidence>
<keyword evidence="1" id="KW-0805">Transcription regulation</keyword>
<dbReference type="SUPFAM" id="SSF46689">
    <property type="entry name" value="Homeodomain-like"/>
    <property type="match status" value="1"/>
</dbReference>
<dbReference type="Proteomes" id="UP001501116">
    <property type="component" value="Unassembled WGS sequence"/>
</dbReference>
<dbReference type="PRINTS" id="PR00455">
    <property type="entry name" value="HTHTETR"/>
</dbReference>
<protein>
    <submittedName>
        <fullName evidence="7">TetR/AcrR family transcriptional regulator</fullName>
    </submittedName>
</protein>
<dbReference type="Gene3D" id="1.10.357.10">
    <property type="entry name" value="Tetracycline Repressor, domain 2"/>
    <property type="match status" value="1"/>
</dbReference>
<dbReference type="InterPro" id="IPR009057">
    <property type="entry name" value="Homeodomain-like_sf"/>
</dbReference>
<reference evidence="7 8" key="1">
    <citation type="journal article" date="2019" name="Int. J. Syst. Evol. Microbiol.">
        <title>The Global Catalogue of Microorganisms (GCM) 10K type strain sequencing project: providing services to taxonomists for standard genome sequencing and annotation.</title>
        <authorList>
            <consortium name="The Broad Institute Genomics Platform"/>
            <consortium name="The Broad Institute Genome Sequencing Center for Infectious Disease"/>
            <person name="Wu L."/>
            <person name="Ma J."/>
        </authorList>
    </citation>
    <scope>NUCLEOTIDE SEQUENCE [LARGE SCALE GENOMIC DNA]</scope>
    <source>
        <strain evidence="7 8">JCM 14545</strain>
    </source>
</reference>
<evidence type="ECO:0000259" key="6">
    <source>
        <dbReference type="PROSITE" id="PS50977"/>
    </source>
</evidence>
<dbReference type="SUPFAM" id="SSF48498">
    <property type="entry name" value="Tetracyclin repressor-like, C-terminal domain"/>
    <property type="match status" value="1"/>
</dbReference>
<dbReference type="PROSITE" id="PS50977">
    <property type="entry name" value="HTH_TETR_2"/>
    <property type="match status" value="1"/>
</dbReference>
<feature type="domain" description="HTH tetR-type" evidence="6">
    <location>
        <begin position="19"/>
        <end position="79"/>
    </location>
</feature>